<dbReference type="EMBL" id="NAEW01000020">
    <property type="protein sequence ID" value="OQM39596.1"/>
    <property type="molecule type" value="Genomic_DNA"/>
</dbReference>
<evidence type="ECO:0000313" key="2">
    <source>
        <dbReference type="Proteomes" id="UP000192573"/>
    </source>
</evidence>
<dbReference type="InterPro" id="IPR009811">
    <property type="entry name" value="DUF1380"/>
</dbReference>
<dbReference type="RefSeq" id="WP_080860627.1">
    <property type="nucleotide sequence ID" value="NZ_NAEW01000020.1"/>
</dbReference>
<accession>A0A1V8NT32</accession>
<reference evidence="1 2" key="1">
    <citation type="submission" date="2017-03" db="EMBL/GenBank/DDBJ databases">
        <authorList>
            <person name="Afonso C.L."/>
            <person name="Miller P.J."/>
            <person name="Scott M.A."/>
            <person name="Spackman E."/>
            <person name="Goraichik I."/>
            <person name="Dimitrov K.M."/>
            <person name="Suarez D.L."/>
            <person name="Swayne D.E."/>
        </authorList>
    </citation>
    <scope>NUCLEOTIDE SEQUENCE [LARGE SCALE GENOMIC DNA]</scope>
    <source>
        <strain evidence="1 2">ATCC 51113</strain>
    </source>
</reference>
<dbReference type="GO" id="GO:0032259">
    <property type="term" value="P:methylation"/>
    <property type="evidence" value="ECO:0007669"/>
    <property type="project" value="UniProtKB-KW"/>
</dbReference>
<dbReference type="Pfam" id="PF07128">
    <property type="entry name" value="DUF1380"/>
    <property type="match status" value="1"/>
</dbReference>
<dbReference type="AlphaFoldDB" id="A0A1V8NT32"/>
<keyword evidence="1" id="KW-0489">Methyltransferase</keyword>
<keyword evidence="1" id="KW-0808">Transferase</keyword>
<organism evidence="1 2">
    <name type="scientific">Citrobacter braakii</name>
    <dbReference type="NCBI Taxonomy" id="57706"/>
    <lineage>
        <taxon>Bacteria</taxon>
        <taxon>Pseudomonadati</taxon>
        <taxon>Pseudomonadota</taxon>
        <taxon>Gammaproteobacteria</taxon>
        <taxon>Enterobacterales</taxon>
        <taxon>Enterobacteriaceae</taxon>
        <taxon>Citrobacter</taxon>
        <taxon>Citrobacter freundii complex</taxon>
    </lineage>
</organism>
<proteinExistence type="predicted"/>
<dbReference type="Proteomes" id="UP000192573">
    <property type="component" value="Unassembled WGS sequence"/>
</dbReference>
<name>A0A1V8NT32_CITBR</name>
<evidence type="ECO:0000313" key="1">
    <source>
        <dbReference type="EMBL" id="OQM39596.1"/>
    </source>
</evidence>
<sequence>MYGTRETLCRLLSELYPAETPLNLIVWSPADIEALADGMEYAVSEQDTREVLARLDAIPEEQRLESGVSASAVMDLIDQVKQAVPAVMVPADLLETLLTTAEQALWHREWTARDDNHPVPDSVARRLADTAKVRALLKN</sequence>
<comment type="caution">
    <text evidence="1">The sequence shown here is derived from an EMBL/GenBank/DDBJ whole genome shotgun (WGS) entry which is preliminary data.</text>
</comment>
<protein>
    <submittedName>
        <fullName evidence="1">Adenine-specific methyltransferase</fullName>
    </submittedName>
</protein>
<gene>
    <name evidence="1" type="ORF">BZK42_24225</name>
</gene>
<dbReference type="GO" id="GO:0008168">
    <property type="term" value="F:methyltransferase activity"/>
    <property type="evidence" value="ECO:0007669"/>
    <property type="project" value="UniProtKB-KW"/>
</dbReference>